<keyword evidence="2" id="KW-1133">Transmembrane helix</keyword>
<keyword evidence="2" id="KW-0472">Membrane</keyword>
<sequence>MAVQQDLNRTTGPRTGRSKLRRRLVVVGVLAVVTATSSTLPPPHGLFGHAADSGVTSTAP</sequence>
<evidence type="ECO:0000313" key="3">
    <source>
        <dbReference type="EMBL" id="MFC6884736.1"/>
    </source>
</evidence>
<gene>
    <name evidence="3" type="ORF">ACFQKB_33600</name>
</gene>
<dbReference type="RefSeq" id="WP_160821073.1">
    <property type="nucleotide sequence ID" value="NZ_JBHSXE010000001.1"/>
</dbReference>
<keyword evidence="4" id="KW-1185">Reference proteome</keyword>
<accession>A0ABW2CVR0</accession>
<comment type="caution">
    <text evidence="3">The sequence shown here is derived from an EMBL/GenBank/DDBJ whole genome shotgun (WGS) entry which is preliminary data.</text>
</comment>
<organism evidence="3 4">
    <name type="scientific">Actinomadura yumaensis</name>
    <dbReference type="NCBI Taxonomy" id="111807"/>
    <lineage>
        <taxon>Bacteria</taxon>
        <taxon>Bacillati</taxon>
        <taxon>Actinomycetota</taxon>
        <taxon>Actinomycetes</taxon>
        <taxon>Streptosporangiales</taxon>
        <taxon>Thermomonosporaceae</taxon>
        <taxon>Actinomadura</taxon>
    </lineage>
</organism>
<evidence type="ECO:0000256" key="2">
    <source>
        <dbReference type="SAM" id="Phobius"/>
    </source>
</evidence>
<evidence type="ECO:0000256" key="1">
    <source>
        <dbReference type="SAM" id="MobiDB-lite"/>
    </source>
</evidence>
<reference evidence="4" key="1">
    <citation type="journal article" date="2019" name="Int. J. Syst. Evol. Microbiol.">
        <title>The Global Catalogue of Microorganisms (GCM) 10K type strain sequencing project: providing services to taxonomists for standard genome sequencing and annotation.</title>
        <authorList>
            <consortium name="The Broad Institute Genomics Platform"/>
            <consortium name="The Broad Institute Genome Sequencing Center for Infectious Disease"/>
            <person name="Wu L."/>
            <person name="Ma J."/>
        </authorList>
    </citation>
    <scope>NUCLEOTIDE SEQUENCE [LARGE SCALE GENOMIC DNA]</scope>
    <source>
        <strain evidence="4">JCM 3369</strain>
    </source>
</reference>
<dbReference type="Proteomes" id="UP001596380">
    <property type="component" value="Unassembled WGS sequence"/>
</dbReference>
<feature type="region of interest" description="Disordered" evidence="1">
    <location>
        <begin position="38"/>
        <end position="60"/>
    </location>
</feature>
<keyword evidence="2" id="KW-0812">Transmembrane</keyword>
<evidence type="ECO:0000313" key="4">
    <source>
        <dbReference type="Proteomes" id="UP001596380"/>
    </source>
</evidence>
<dbReference type="EMBL" id="JBHSXS010000030">
    <property type="protein sequence ID" value="MFC6884736.1"/>
    <property type="molecule type" value="Genomic_DNA"/>
</dbReference>
<feature type="transmembrane region" description="Helical" evidence="2">
    <location>
        <begin position="24"/>
        <end position="40"/>
    </location>
</feature>
<proteinExistence type="predicted"/>
<name>A0ABW2CVR0_9ACTN</name>
<protein>
    <submittedName>
        <fullName evidence="3">Uncharacterized protein</fullName>
    </submittedName>
</protein>